<keyword evidence="5 8" id="KW-0406">Ion transport</keyword>
<comment type="caution">
    <text evidence="13">The sequence shown here is derived from an EMBL/GenBank/DDBJ whole genome shotgun (WGS) entry which is preliminary data.</text>
</comment>
<dbReference type="Pfam" id="PF24836">
    <property type="entry name" value="NQRA_2nd"/>
    <property type="match status" value="1"/>
</dbReference>
<dbReference type="AlphaFoldDB" id="A0A9X0W673"/>
<evidence type="ECO:0000313" key="14">
    <source>
        <dbReference type="Proteomes" id="UP001138768"/>
    </source>
</evidence>
<dbReference type="EMBL" id="NRRY01000005">
    <property type="protein sequence ID" value="MBK1617772.1"/>
    <property type="molecule type" value="Genomic_DNA"/>
</dbReference>
<evidence type="ECO:0000259" key="12">
    <source>
        <dbReference type="Pfam" id="PF24836"/>
    </source>
</evidence>
<feature type="domain" description="NqrA second alpha/beta" evidence="12">
    <location>
        <begin position="145"/>
        <end position="289"/>
    </location>
</feature>
<sequence>MALFRPSVAQGQSDDGRPRRFRLKKGLDIPLAGAPSAQIDASPVVSRVAHIGYDCVGVKRLPTLEIEVGDRVRLGQPISRRKAYREVAATAPGSGVVEAIHRGPRRVLETIVIRLDRPRDGNDPLPPADEQETFNAYQASELDGLSRDQVRENLLAAGAWLAFRTRPFSMIPSPETAPAALFVTAIDSHPLAPDPKLIIDAAGDAFADGLRVISKLSDGPCYCCQRPDAGLPVPAASGFQVAEFMGPHPAGLPGTHIHLLAPASLQRTVWSIGYQDVIAIGRLFRTGRIDPTRIISLAGPMVANPRLIRTRLGASTNDLVQAELSGRHEARVISGSPLSGRHAVGTSAFLGRFHNQITVLAEGREREWLGWLKPGRGQFSALNMFWSRREKGETLALGTSLHGSPRAMVPIGAYERVMPLDLLPTQLLRALIVDDIETAEALGALELDEEDLALCSFVDCGKHDFGPILRRNLDKIWHENH</sequence>
<proteinExistence type="inferred from homology"/>
<dbReference type="GO" id="GO:0006814">
    <property type="term" value="P:sodium ion transport"/>
    <property type="evidence" value="ECO:0007669"/>
    <property type="project" value="UniProtKB-UniRule"/>
</dbReference>
<keyword evidence="3 8" id="KW-0520">NAD</keyword>
<comment type="function">
    <text evidence="8">NQR complex catalyzes the reduction of ubiquinone-1 to ubiquinol by two successive reactions, coupled with the transport of Na(+) ions from the cytoplasm to the periplasm. NqrA to NqrE are probably involved in the second step, the conversion of ubisemiquinone to ubiquinol.</text>
</comment>
<evidence type="ECO:0000256" key="1">
    <source>
        <dbReference type="ARBA" id="ARBA00022448"/>
    </source>
</evidence>
<dbReference type="InterPro" id="IPR022615">
    <property type="entry name" value="NqrA_C_domain"/>
</dbReference>
<dbReference type="PANTHER" id="PTHR37839">
    <property type="entry name" value="NA(+)-TRANSLOCATING NADH-QUINONE REDUCTASE SUBUNIT A"/>
    <property type="match status" value="1"/>
</dbReference>
<organism evidence="13 14">
    <name type="scientific">Lamprobacter modestohalophilus</name>
    <dbReference type="NCBI Taxonomy" id="1064514"/>
    <lineage>
        <taxon>Bacteria</taxon>
        <taxon>Pseudomonadati</taxon>
        <taxon>Pseudomonadota</taxon>
        <taxon>Gammaproteobacteria</taxon>
        <taxon>Chromatiales</taxon>
        <taxon>Chromatiaceae</taxon>
        <taxon>Lamprobacter</taxon>
    </lineage>
</organism>
<keyword evidence="7 8" id="KW-0739">Sodium transport</keyword>
<dbReference type="NCBIfam" id="NF003759">
    <property type="entry name" value="PRK05352.1-2"/>
    <property type="match status" value="1"/>
</dbReference>
<reference evidence="13 14" key="1">
    <citation type="journal article" date="2020" name="Microorganisms">
        <title>Osmotic Adaptation and Compatible Solute Biosynthesis of Phototrophic Bacteria as Revealed from Genome Analyses.</title>
        <authorList>
            <person name="Imhoff J.F."/>
            <person name="Rahn T."/>
            <person name="Kunzel S."/>
            <person name="Keller A."/>
            <person name="Neulinger S.C."/>
        </authorList>
    </citation>
    <scope>NUCLEOTIDE SEQUENCE [LARGE SCALE GENOMIC DNA]</scope>
    <source>
        <strain evidence="13 14">DSM 25653</strain>
    </source>
</reference>
<evidence type="ECO:0000256" key="7">
    <source>
        <dbReference type="ARBA" id="ARBA00023201"/>
    </source>
</evidence>
<accession>A0A9X0W673</accession>
<protein>
    <recommendedName>
        <fullName evidence="8">Na(+)-translocating NADH-quinone reductase subunit A</fullName>
        <shortName evidence="8">Na(+)-NQR subunit A</shortName>
        <shortName evidence="8">Na(+)-translocating NQR subunit A</shortName>
        <ecNumber evidence="8">7.2.1.1</ecNumber>
    </recommendedName>
    <alternativeName>
        <fullName evidence="8">NQR complex subunit A</fullName>
    </alternativeName>
    <alternativeName>
        <fullName evidence="8">NQR-1 subunit A</fullName>
    </alternativeName>
</protein>
<dbReference type="NCBIfam" id="TIGR01936">
    <property type="entry name" value="nqrA"/>
    <property type="match status" value="1"/>
</dbReference>
<dbReference type="PANTHER" id="PTHR37839:SF1">
    <property type="entry name" value="NA(+)-TRANSLOCATING NADH-QUINONE REDUCTASE SUBUNIT A"/>
    <property type="match status" value="1"/>
</dbReference>
<evidence type="ECO:0000259" key="11">
    <source>
        <dbReference type="Pfam" id="PF11973"/>
    </source>
</evidence>
<dbReference type="GO" id="GO:0016655">
    <property type="term" value="F:oxidoreductase activity, acting on NAD(P)H, quinone or similar compound as acceptor"/>
    <property type="evidence" value="ECO:0007669"/>
    <property type="project" value="UniProtKB-UniRule"/>
</dbReference>
<dbReference type="RefSeq" id="WP_200239984.1">
    <property type="nucleotide sequence ID" value="NZ_NRRY01000005.1"/>
</dbReference>
<dbReference type="Proteomes" id="UP001138768">
    <property type="component" value="Unassembled WGS sequence"/>
</dbReference>
<evidence type="ECO:0000256" key="6">
    <source>
        <dbReference type="ARBA" id="ARBA00023075"/>
    </source>
</evidence>
<keyword evidence="1 8" id="KW-0813">Transport</keyword>
<dbReference type="HAMAP" id="MF_00425">
    <property type="entry name" value="NqrA"/>
    <property type="match status" value="1"/>
</dbReference>
<dbReference type="Pfam" id="PF11973">
    <property type="entry name" value="NQRA_SLBB"/>
    <property type="match status" value="1"/>
</dbReference>
<keyword evidence="6 8" id="KW-0830">Ubiquinone</keyword>
<keyword evidence="14" id="KW-1185">Reference proteome</keyword>
<evidence type="ECO:0000256" key="9">
    <source>
        <dbReference type="SAM" id="MobiDB-lite"/>
    </source>
</evidence>
<evidence type="ECO:0000259" key="10">
    <source>
        <dbReference type="Pfam" id="PF05896"/>
    </source>
</evidence>
<dbReference type="EC" id="7.2.1.1" evidence="8"/>
<evidence type="ECO:0000256" key="8">
    <source>
        <dbReference type="HAMAP-Rule" id="MF_00425"/>
    </source>
</evidence>
<dbReference type="InterPro" id="IPR056148">
    <property type="entry name" value="NQRA_2nd"/>
</dbReference>
<comment type="subunit">
    <text evidence="8">Composed of six subunits; NqrA, NqrB, NqrC, NqrD, NqrE and NqrF.</text>
</comment>
<gene>
    <name evidence="8" type="primary">nqrA</name>
    <name evidence="13" type="ORF">CKO42_04745</name>
</gene>
<evidence type="ECO:0000256" key="3">
    <source>
        <dbReference type="ARBA" id="ARBA00023027"/>
    </source>
</evidence>
<evidence type="ECO:0000313" key="13">
    <source>
        <dbReference type="EMBL" id="MBK1617772.1"/>
    </source>
</evidence>
<keyword evidence="4 8" id="KW-0915">Sodium</keyword>
<feature type="domain" description="NqrA N-terminal barrel-sandwich hybrid" evidence="10">
    <location>
        <begin position="22"/>
        <end position="116"/>
    </location>
</feature>
<evidence type="ECO:0000256" key="5">
    <source>
        <dbReference type="ARBA" id="ARBA00023065"/>
    </source>
</evidence>
<name>A0A9X0W673_9GAMM</name>
<dbReference type="InterPro" id="IPR008703">
    <property type="entry name" value="NqrA"/>
</dbReference>
<dbReference type="InterPro" id="IPR056147">
    <property type="entry name" value="NQRA_N"/>
</dbReference>
<feature type="domain" description="Na(+)-translocating NADH-quinone reductase subunit A C-terminal" evidence="11">
    <location>
        <begin position="294"/>
        <end position="343"/>
    </location>
</feature>
<comment type="catalytic activity">
    <reaction evidence="8">
        <text>a ubiquinone + n Na(+)(in) + NADH + H(+) = a ubiquinol + n Na(+)(out) + NAD(+)</text>
        <dbReference type="Rhea" id="RHEA:47748"/>
        <dbReference type="Rhea" id="RHEA-COMP:9565"/>
        <dbReference type="Rhea" id="RHEA-COMP:9566"/>
        <dbReference type="ChEBI" id="CHEBI:15378"/>
        <dbReference type="ChEBI" id="CHEBI:16389"/>
        <dbReference type="ChEBI" id="CHEBI:17976"/>
        <dbReference type="ChEBI" id="CHEBI:29101"/>
        <dbReference type="ChEBI" id="CHEBI:57540"/>
        <dbReference type="ChEBI" id="CHEBI:57945"/>
        <dbReference type="EC" id="7.2.1.1"/>
    </reaction>
</comment>
<evidence type="ECO:0000256" key="2">
    <source>
        <dbReference type="ARBA" id="ARBA00022967"/>
    </source>
</evidence>
<dbReference type="Pfam" id="PF05896">
    <property type="entry name" value="NQRA_N"/>
    <property type="match status" value="1"/>
</dbReference>
<evidence type="ECO:0000256" key="4">
    <source>
        <dbReference type="ARBA" id="ARBA00023053"/>
    </source>
</evidence>
<feature type="region of interest" description="Disordered" evidence="9">
    <location>
        <begin position="1"/>
        <end position="20"/>
    </location>
</feature>
<keyword evidence="2 8" id="KW-1278">Translocase</keyword>
<comment type="similarity">
    <text evidence="8">Belongs to the NqrA family.</text>
</comment>